<organism evidence="3 4">
    <name type="scientific">Zasmidium cellare</name>
    <name type="common">Wine cellar mold</name>
    <name type="synonym">Racodium cellare</name>
    <dbReference type="NCBI Taxonomy" id="395010"/>
    <lineage>
        <taxon>Eukaryota</taxon>
        <taxon>Fungi</taxon>
        <taxon>Dikarya</taxon>
        <taxon>Ascomycota</taxon>
        <taxon>Pezizomycotina</taxon>
        <taxon>Dothideomycetes</taxon>
        <taxon>Dothideomycetidae</taxon>
        <taxon>Mycosphaerellales</taxon>
        <taxon>Mycosphaerellaceae</taxon>
        <taxon>Zasmidium</taxon>
    </lineage>
</organism>
<keyword evidence="1" id="KW-0472">Membrane</keyword>
<dbReference type="Gene3D" id="3.40.605.10">
    <property type="entry name" value="Aldehyde Dehydrogenase, Chain A, domain 1"/>
    <property type="match status" value="1"/>
</dbReference>
<feature type="domain" description="Aldehyde dehydrogenase" evidence="2">
    <location>
        <begin position="19"/>
        <end position="151"/>
    </location>
</feature>
<evidence type="ECO:0000256" key="1">
    <source>
        <dbReference type="SAM" id="Phobius"/>
    </source>
</evidence>
<feature type="transmembrane region" description="Helical" evidence="1">
    <location>
        <begin position="459"/>
        <end position="482"/>
    </location>
</feature>
<dbReference type="Pfam" id="PF00171">
    <property type="entry name" value="Aldedh"/>
    <property type="match status" value="1"/>
</dbReference>
<keyword evidence="1" id="KW-1133">Transmembrane helix</keyword>
<dbReference type="InterPro" id="IPR016161">
    <property type="entry name" value="Ald_DH/histidinol_DH"/>
</dbReference>
<proteinExistence type="predicted"/>
<dbReference type="EMBL" id="JAXOVC010000009">
    <property type="protein sequence ID" value="KAK4496956.1"/>
    <property type="molecule type" value="Genomic_DNA"/>
</dbReference>
<dbReference type="Proteomes" id="UP001305779">
    <property type="component" value="Unassembled WGS sequence"/>
</dbReference>
<dbReference type="PANTHER" id="PTHR43111:SF1">
    <property type="entry name" value="ALDEHYDE DEHYDROGENASE B-RELATED"/>
    <property type="match status" value="1"/>
</dbReference>
<evidence type="ECO:0000259" key="2">
    <source>
        <dbReference type="Pfam" id="PF00171"/>
    </source>
</evidence>
<keyword evidence="4" id="KW-1185">Reference proteome</keyword>
<evidence type="ECO:0000313" key="3">
    <source>
        <dbReference type="EMBL" id="KAK4496956.1"/>
    </source>
</evidence>
<dbReference type="InterPro" id="IPR016163">
    <property type="entry name" value="Ald_DH_C"/>
</dbReference>
<protein>
    <recommendedName>
        <fullName evidence="2">Aldehyde dehydrogenase domain-containing protein</fullName>
    </recommendedName>
</protein>
<accession>A0ABR0E6W2</accession>
<sequence>MSPSEYGKIQAAAIDGRMHTIYHRQEQLERLCKALIDHVNEIKEAISTDYGYSPAEIAVEYHQALTTVKKYYASLKPKEVHEEEYLIANGKDAVNRRAPAGIVYIDPTLHTMFYSVIVPLAAAFAAGNCAIMLLENNLRSLPRLLRQLLTEALDADVFAVAASPIKDEALLNKAICVLQNDIQDGQPKTNQVTHFTQANTVAIVDRTADVQTAARELVAARFSFRGGSPYAPDVVLVNEFRKKDFLQAVVSECVSFGSEVDMDGHGKGKGKTTSSNIVNEHLNSLKKLDPELRTIIQESKLAVVDITSRDAVLQNRIAAPVLAVHAIKSLDDAIDLIGSRSSKPCLAAYHFGSPAAGKYLSQFVEANVSFINHIPRELLIGPAFPVGHLVDPAKRYPLALFTVPRPAYIHSVNTADELSEALTGSHNSTTQKLLAEATKPLVELKRHPGGSMGFFEAGFLMNAGLILASTLTVSATGLVWLWRYTKPI</sequence>
<gene>
    <name evidence="3" type="ORF">PRZ48_011405</name>
</gene>
<keyword evidence="1" id="KW-0812">Transmembrane</keyword>
<comment type="caution">
    <text evidence="3">The sequence shown here is derived from an EMBL/GenBank/DDBJ whole genome shotgun (WGS) entry which is preliminary data.</text>
</comment>
<dbReference type="SUPFAM" id="SSF53720">
    <property type="entry name" value="ALDH-like"/>
    <property type="match status" value="1"/>
</dbReference>
<dbReference type="PANTHER" id="PTHR43111">
    <property type="entry name" value="ALDEHYDE DEHYDROGENASE B-RELATED"/>
    <property type="match status" value="1"/>
</dbReference>
<evidence type="ECO:0000313" key="4">
    <source>
        <dbReference type="Proteomes" id="UP001305779"/>
    </source>
</evidence>
<reference evidence="3 4" key="1">
    <citation type="journal article" date="2023" name="G3 (Bethesda)">
        <title>A chromosome-level genome assembly of Zasmidium syzygii isolated from banana leaves.</title>
        <authorList>
            <person name="van Westerhoven A.C."/>
            <person name="Mehrabi R."/>
            <person name="Talebi R."/>
            <person name="Steentjes M.B.F."/>
            <person name="Corcolon B."/>
            <person name="Chong P.A."/>
            <person name="Kema G.H.J."/>
            <person name="Seidl M.F."/>
        </authorList>
    </citation>
    <scope>NUCLEOTIDE SEQUENCE [LARGE SCALE GENOMIC DNA]</scope>
    <source>
        <strain evidence="3 4">P124</strain>
    </source>
</reference>
<dbReference type="InterPro" id="IPR016162">
    <property type="entry name" value="Ald_DH_N"/>
</dbReference>
<feature type="transmembrane region" description="Helical" evidence="1">
    <location>
        <begin position="112"/>
        <end position="134"/>
    </location>
</feature>
<name>A0ABR0E6W2_ZASCE</name>
<dbReference type="InterPro" id="IPR015590">
    <property type="entry name" value="Aldehyde_DH_dom"/>
</dbReference>
<dbReference type="Gene3D" id="3.40.309.10">
    <property type="entry name" value="Aldehyde Dehydrogenase, Chain A, domain 2"/>
    <property type="match status" value="1"/>
</dbReference>